<evidence type="ECO:0000256" key="8">
    <source>
        <dbReference type="ARBA" id="ARBA00022946"/>
    </source>
</evidence>
<dbReference type="SUPFAM" id="SSF52540">
    <property type="entry name" value="P-loop containing nucleoside triphosphate hydrolases"/>
    <property type="match status" value="1"/>
</dbReference>
<dbReference type="Pfam" id="PF26142">
    <property type="entry name" value="DD_DDX21-DDX50"/>
    <property type="match status" value="1"/>
</dbReference>
<protein>
    <recommendedName>
        <fullName evidence="2">RNA helicase</fullName>
        <ecNumber evidence="2">3.6.4.13</ecNumber>
    </recommendedName>
</protein>
<evidence type="ECO:0000256" key="5">
    <source>
        <dbReference type="ARBA" id="ARBA00022806"/>
    </source>
</evidence>
<gene>
    <name evidence="13" type="ORF">POTOM_061356</name>
</gene>
<keyword evidence="3" id="KW-0547">Nucleotide-binding</keyword>
<reference evidence="13" key="1">
    <citation type="journal article" date="2020" name="bioRxiv">
        <title>Hybrid origin of Populus tomentosa Carr. identified through genome sequencing and phylogenomic analysis.</title>
        <authorList>
            <person name="An X."/>
            <person name="Gao K."/>
            <person name="Chen Z."/>
            <person name="Li J."/>
            <person name="Yang X."/>
            <person name="Yang X."/>
            <person name="Zhou J."/>
            <person name="Guo T."/>
            <person name="Zhao T."/>
            <person name="Huang S."/>
            <person name="Miao D."/>
            <person name="Khan W.U."/>
            <person name="Rao P."/>
            <person name="Ye M."/>
            <person name="Lei B."/>
            <person name="Liao W."/>
            <person name="Wang J."/>
            <person name="Ji L."/>
            <person name="Li Y."/>
            <person name="Guo B."/>
            <person name="Mustafa N.S."/>
            <person name="Li S."/>
            <person name="Yun Q."/>
            <person name="Keller S.R."/>
            <person name="Mao J."/>
            <person name="Zhang R."/>
            <person name="Strauss S.H."/>
        </authorList>
    </citation>
    <scope>NUCLEOTIDE SEQUENCE</scope>
    <source>
        <strain evidence="13">GM15</strain>
        <tissue evidence="13">Leaf</tissue>
    </source>
</reference>
<name>A0A8X7XS09_POPTO</name>
<keyword evidence="8" id="KW-0809">Transit peptide</keyword>
<dbReference type="InterPro" id="IPR014001">
    <property type="entry name" value="Helicase_ATP-bd"/>
</dbReference>
<dbReference type="CDD" id="cd00268">
    <property type="entry name" value="DEADc"/>
    <property type="match status" value="1"/>
</dbReference>
<dbReference type="EMBL" id="JAAWWB010001497">
    <property type="protein sequence ID" value="KAG6735957.1"/>
    <property type="molecule type" value="Genomic_DNA"/>
</dbReference>
<dbReference type="CDD" id="cd18787">
    <property type="entry name" value="SF2_C_DEAD"/>
    <property type="match status" value="1"/>
</dbReference>
<evidence type="ECO:0000256" key="2">
    <source>
        <dbReference type="ARBA" id="ARBA00012552"/>
    </source>
</evidence>
<evidence type="ECO:0000256" key="10">
    <source>
        <dbReference type="SAM" id="MobiDB-lite"/>
    </source>
</evidence>
<evidence type="ECO:0000313" key="13">
    <source>
        <dbReference type="EMBL" id="KAG6735957.1"/>
    </source>
</evidence>
<keyword evidence="5" id="KW-0347">Helicase</keyword>
<comment type="catalytic activity">
    <reaction evidence="9">
        <text>ATP + H2O = ADP + phosphate + H(+)</text>
        <dbReference type="Rhea" id="RHEA:13065"/>
        <dbReference type="ChEBI" id="CHEBI:15377"/>
        <dbReference type="ChEBI" id="CHEBI:15378"/>
        <dbReference type="ChEBI" id="CHEBI:30616"/>
        <dbReference type="ChEBI" id="CHEBI:43474"/>
        <dbReference type="ChEBI" id="CHEBI:456216"/>
        <dbReference type="EC" id="3.6.4.13"/>
    </reaction>
</comment>
<dbReference type="InterPro" id="IPR012562">
    <property type="entry name" value="GUCT"/>
</dbReference>
<dbReference type="InterPro" id="IPR059027">
    <property type="entry name" value="DD_DDX21-DDX50"/>
</dbReference>
<dbReference type="GO" id="GO:0003723">
    <property type="term" value="F:RNA binding"/>
    <property type="evidence" value="ECO:0007669"/>
    <property type="project" value="UniProtKB-KW"/>
</dbReference>
<organism evidence="13 14">
    <name type="scientific">Populus tomentosa</name>
    <name type="common">Chinese white poplar</name>
    <dbReference type="NCBI Taxonomy" id="118781"/>
    <lineage>
        <taxon>Eukaryota</taxon>
        <taxon>Viridiplantae</taxon>
        <taxon>Streptophyta</taxon>
        <taxon>Embryophyta</taxon>
        <taxon>Tracheophyta</taxon>
        <taxon>Spermatophyta</taxon>
        <taxon>Magnoliopsida</taxon>
        <taxon>eudicotyledons</taxon>
        <taxon>Gunneridae</taxon>
        <taxon>Pentapetalae</taxon>
        <taxon>rosids</taxon>
        <taxon>fabids</taxon>
        <taxon>Malpighiales</taxon>
        <taxon>Salicaceae</taxon>
        <taxon>Saliceae</taxon>
        <taxon>Populus</taxon>
    </lineage>
</organism>
<feature type="domain" description="Helicase C-terminal" evidence="12">
    <location>
        <begin position="373"/>
        <end position="518"/>
    </location>
</feature>
<comment type="similarity">
    <text evidence="1">Belongs to the DEAD box helicase family. DDX21/DDX50 subfamily.</text>
</comment>
<dbReference type="PROSITE" id="PS51194">
    <property type="entry name" value="HELICASE_CTER"/>
    <property type="match status" value="1"/>
</dbReference>
<evidence type="ECO:0000313" key="14">
    <source>
        <dbReference type="Proteomes" id="UP000886885"/>
    </source>
</evidence>
<dbReference type="GO" id="GO:0016787">
    <property type="term" value="F:hydrolase activity"/>
    <property type="evidence" value="ECO:0007669"/>
    <property type="project" value="UniProtKB-KW"/>
</dbReference>
<dbReference type="OrthoDB" id="4255at2759"/>
<accession>A0A8X7XS09</accession>
<dbReference type="InterPro" id="IPR044742">
    <property type="entry name" value="DEAD/DEAH_RhlB"/>
</dbReference>
<evidence type="ECO:0000256" key="9">
    <source>
        <dbReference type="ARBA" id="ARBA00047984"/>
    </source>
</evidence>
<dbReference type="SMART" id="SM00490">
    <property type="entry name" value="HELICc"/>
    <property type="match status" value="1"/>
</dbReference>
<dbReference type="PANTHER" id="PTHR47959">
    <property type="entry name" value="ATP-DEPENDENT RNA HELICASE RHLE-RELATED"/>
    <property type="match status" value="1"/>
</dbReference>
<dbReference type="InterPro" id="IPR011545">
    <property type="entry name" value="DEAD/DEAH_box_helicase_dom"/>
</dbReference>
<dbReference type="FunFam" id="3.40.50.300:FF:001060">
    <property type="entry name" value="ATP-dependent RNA helicase RhlE"/>
    <property type="match status" value="1"/>
</dbReference>
<keyword evidence="14" id="KW-1185">Reference proteome</keyword>
<dbReference type="CDD" id="cd12938">
    <property type="entry name" value="GUCT_Hera"/>
    <property type="match status" value="1"/>
</dbReference>
<sequence length="887" mass="97377">MASTSTVIGVSSIFHSKTTTSCRRAAAATTTTAANLSSAMPLSSSSASLLSEKPPHFNSLIAKTQLSFKHGLIINNNSTFTPPSAIATPNSILSEEAFKGLDGFSDFEADADTDDAVDYDSSETEPSNNTSEVELDISKLGLPHRLVQTLQNRGITHLFPIQRAVLIPTLEGRDLIARAKTGTGKTLAFGIPIIKRLTEDAELRGSQRRTGRLPKVLVLAPTRELAKQVEKEIKESAPYLSTVCVYGGVSYATQQNALSRGVDVVVGTPGRIIDLLKGKSLKLGEVEYLVLDEADQMLSFGFEEDVEVILESLPSKRQSMLFSATMPTWVKKLARKYLDNPLQIDLVGDQEEKLAEGIKLYAVSTTATSKRTILSDLVTVYAKGGKTIIFTRTKRDADEVSMALTQSIASEALHGDISQHQRERTLNGFRQGKFTVLVATDVASRGLDIPNVDLIIHYELPNDPETFVHRSGRTGRAGKEGTAILMFTNSQRRTVRSLERDAGCKFEFVSPPAIEELLESSTEQVVATLNGVHPESVEFFTPTAQKLIEEQGTSALAAALAHLSGFSQPPSSRSLISHEQPWHIPEFVIFSCKLLEAFPFLINMYMVSFFYSSIVVNVQIHQVGWTTLQLTRDPTYSRGFLSARSVTGFLSDVYPAAADEIGKIHLIADERVQGAVFDLPEEIAKELLNKQLPPGNTIEKITKLPALQDDGPPSDFYGRFSSRDRPARGGPRGQRGGFRSSPGRGSGRYSDDEGTFRRGARSNSNENSRSWMSRSSGDDWLIGGRRSSRPSSRDSNHALDQIFEALEALVLIVGGRGTEHQNAQTRQIFSCLLPTLGIFWDCEQVGDAQLGIAFYLFATGRSCNIPWRWRGFDLKLARSHMYLFTAL</sequence>
<dbReference type="GO" id="GO:0005524">
    <property type="term" value="F:ATP binding"/>
    <property type="evidence" value="ECO:0007669"/>
    <property type="project" value="UniProtKB-KW"/>
</dbReference>
<dbReference type="SMART" id="SM00487">
    <property type="entry name" value="DEXDc"/>
    <property type="match status" value="1"/>
</dbReference>
<keyword evidence="4" id="KW-0378">Hydrolase</keyword>
<dbReference type="GO" id="GO:0003724">
    <property type="term" value="F:RNA helicase activity"/>
    <property type="evidence" value="ECO:0007669"/>
    <property type="project" value="UniProtKB-EC"/>
</dbReference>
<feature type="domain" description="Helicase ATP-binding" evidence="11">
    <location>
        <begin position="166"/>
        <end position="344"/>
    </location>
</feature>
<evidence type="ECO:0000259" key="11">
    <source>
        <dbReference type="PROSITE" id="PS51192"/>
    </source>
</evidence>
<dbReference type="InterPro" id="IPR027417">
    <property type="entry name" value="P-loop_NTPase"/>
</dbReference>
<dbReference type="PANTHER" id="PTHR47959:SF1">
    <property type="entry name" value="ATP-DEPENDENT RNA HELICASE DBPA"/>
    <property type="match status" value="1"/>
</dbReference>
<dbReference type="EC" id="3.6.4.13" evidence="2"/>
<keyword evidence="7" id="KW-0694">RNA-binding</keyword>
<proteinExistence type="inferred from homology"/>
<evidence type="ECO:0000256" key="4">
    <source>
        <dbReference type="ARBA" id="ARBA00022801"/>
    </source>
</evidence>
<evidence type="ECO:0000259" key="12">
    <source>
        <dbReference type="PROSITE" id="PS51194"/>
    </source>
</evidence>
<dbReference type="Pfam" id="PF00271">
    <property type="entry name" value="Helicase_C"/>
    <property type="match status" value="1"/>
</dbReference>
<evidence type="ECO:0000256" key="1">
    <source>
        <dbReference type="ARBA" id="ARBA00006517"/>
    </source>
</evidence>
<evidence type="ECO:0000256" key="7">
    <source>
        <dbReference type="ARBA" id="ARBA00022884"/>
    </source>
</evidence>
<feature type="region of interest" description="Disordered" evidence="10">
    <location>
        <begin position="702"/>
        <end position="775"/>
    </location>
</feature>
<keyword evidence="6" id="KW-0067">ATP-binding</keyword>
<dbReference type="AlphaFoldDB" id="A0A8X7XS09"/>
<evidence type="ECO:0000256" key="3">
    <source>
        <dbReference type="ARBA" id="ARBA00022741"/>
    </source>
</evidence>
<dbReference type="Proteomes" id="UP000886885">
    <property type="component" value="Unassembled WGS sequence"/>
</dbReference>
<dbReference type="Gene3D" id="3.40.50.300">
    <property type="entry name" value="P-loop containing nucleotide triphosphate hydrolases"/>
    <property type="match status" value="2"/>
</dbReference>
<dbReference type="PROSITE" id="PS51192">
    <property type="entry name" value="HELICASE_ATP_BIND_1"/>
    <property type="match status" value="1"/>
</dbReference>
<dbReference type="InterPro" id="IPR050079">
    <property type="entry name" value="DEAD_box_RNA_helicase"/>
</dbReference>
<dbReference type="InterPro" id="IPR001650">
    <property type="entry name" value="Helicase_C-like"/>
</dbReference>
<dbReference type="GO" id="GO:0006950">
    <property type="term" value="P:response to stress"/>
    <property type="evidence" value="ECO:0007669"/>
    <property type="project" value="UniProtKB-ARBA"/>
</dbReference>
<dbReference type="Pfam" id="PF00270">
    <property type="entry name" value="DEAD"/>
    <property type="match status" value="1"/>
</dbReference>
<dbReference type="Pfam" id="PF08152">
    <property type="entry name" value="GUCT"/>
    <property type="match status" value="1"/>
</dbReference>
<feature type="compositionally biased region" description="Polar residues" evidence="10">
    <location>
        <begin position="761"/>
        <end position="775"/>
    </location>
</feature>
<comment type="caution">
    <text evidence="13">The sequence shown here is derived from an EMBL/GenBank/DDBJ whole genome shotgun (WGS) entry which is preliminary data.</text>
</comment>
<dbReference type="GO" id="GO:0005829">
    <property type="term" value="C:cytosol"/>
    <property type="evidence" value="ECO:0007669"/>
    <property type="project" value="TreeGrafter"/>
</dbReference>
<evidence type="ECO:0000256" key="6">
    <source>
        <dbReference type="ARBA" id="ARBA00022840"/>
    </source>
</evidence>
<dbReference type="FunFam" id="3.40.50.300:FF:000911">
    <property type="entry name" value="Nucleolar RNA helicase II"/>
    <property type="match status" value="1"/>
</dbReference>